<sequence>LSFLFDINDRLLNATGLYEPPLPPMVRQRVILKETFHYLHAPSIGTLAAHDVFDCTFECLSNPLCSSLNLASSKRADGTLLCEFLSSDRYRNPKEYRRNQSSHHLYFKSPCSSYPCQNAGACGTNNRYDTFECFCENGFTGKYCEKGNTVEHISNEYITISLPTNYKNLTK</sequence>
<feature type="disulfide bond" evidence="1">
    <location>
        <begin position="116"/>
        <end position="133"/>
    </location>
</feature>
<dbReference type="Gene3D" id="2.10.25.10">
    <property type="entry name" value="Laminin"/>
    <property type="match status" value="1"/>
</dbReference>
<keyword evidence="1" id="KW-1015">Disulfide bond</keyword>
<dbReference type="SMART" id="SM00181">
    <property type="entry name" value="EGF"/>
    <property type="match status" value="1"/>
</dbReference>
<proteinExistence type="predicted"/>
<evidence type="ECO:0000313" key="4">
    <source>
        <dbReference type="Proteomes" id="UP000275408"/>
    </source>
</evidence>
<dbReference type="EMBL" id="RCHS01000797">
    <property type="protein sequence ID" value="RMX56769.1"/>
    <property type="molecule type" value="Genomic_DNA"/>
</dbReference>
<organism evidence="3 4">
    <name type="scientific">Pocillopora damicornis</name>
    <name type="common">Cauliflower coral</name>
    <name type="synonym">Millepora damicornis</name>
    <dbReference type="NCBI Taxonomy" id="46731"/>
    <lineage>
        <taxon>Eukaryota</taxon>
        <taxon>Metazoa</taxon>
        <taxon>Cnidaria</taxon>
        <taxon>Anthozoa</taxon>
        <taxon>Hexacorallia</taxon>
        <taxon>Scleractinia</taxon>
        <taxon>Astrocoeniina</taxon>
        <taxon>Pocilloporidae</taxon>
        <taxon>Pocillopora</taxon>
    </lineage>
</organism>
<dbReference type="Pfam" id="PF00008">
    <property type="entry name" value="EGF"/>
    <property type="match status" value="1"/>
</dbReference>
<dbReference type="PROSITE" id="PS50026">
    <property type="entry name" value="EGF_3"/>
    <property type="match status" value="1"/>
</dbReference>
<evidence type="ECO:0000256" key="1">
    <source>
        <dbReference type="PROSITE-ProRule" id="PRU00076"/>
    </source>
</evidence>
<dbReference type="SUPFAM" id="SSF57196">
    <property type="entry name" value="EGF/Laminin"/>
    <property type="match status" value="1"/>
</dbReference>
<dbReference type="OrthoDB" id="5985672at2759"/>
<keyword evidence="1" id="KW-0245">EGF-like domain</keyword>
<dbReference type="InterPro" id="IPR000742">
    <property type="entry name" value="EGF"/>
</dbReference>
<feature type="domain" description="EGF-like" evidence="2">
    <location>
        <begin position="107"/>
        <end position="145"/>
    </location>
</feature>
<dbReference type="Proteomes" id="UP000275408">
    <property type="component" value="Unassembled WGS sequence"/>
</dbReference>
<gene>
    <name evidence="3" type="ORF">pdam_00018047</name>
</gene>
<dbReference type="PROSITE" id="PS00022">
    <property type="entry name" value="EGF_1"/>
    <property type="match status" value="1"/>
</dbReference>
<evidence type="ECO:0000259" key="2">
    <source>
        <dbReference type="PROSITE" id="PS50026"/>
    </source>
</evidence>
<feature type="non-terminal residue" evidence="3">
    <location>
        <position position="1"/>
    </location>
</feature>
<feature type="disulfide bond" evidence="1">
    <location>
        <begin position="135"/>
        <end position="144"/>
    </location>
</feature>
<protein>
    <recommendedName>
        <fullName evidence="2">EGF-like domain-containing protein</fullName>
    </recommendedName>
</protein>
<dbReference type="AlphaFoldDB" id="A0A3M6UT38"/>
<reference evidence="3 4" key="1">
    <citation type="journal article" date="2018" name="Sci. Rep.">
        <title>Comparative analysis of the Pocillopora damicornis genome highlights role of immune system in coral evolution.</title>
        <authorList>
            <person name="Cunning R."/>
            <person name="Bay R.A."/>
            <person name="Gillette P."/>
            <person name="Baker A.C."/>
            <person name="Traylor-Knowles N."/>
        </authorList>
    </citation>
    <scope>NUCLEOTIDE SEQUENCE [LARGE SCALE GENOMIC DNA]</scope>
    <source>
        <strain evidence="3">RSMAS</strain>
        <tissue evidence="3">Whole animal</tissue>
    </source>
</reference>
<comment type="caution">
    <text evidence="1">Lacks conserved residue(s) required for the propagation of feature annotation.</text>
</comment>
<name>A0A3M6UT38_POCDA</name>
<dbReference type="CDD" id="cd00054">
    <property type="entry name" value="EGF_CA"/>
    <property type="match status" value="1"/>
</dbReference>
<evidence type="ECO:0000313" key="3">
    <source>
        <dbReference type="EMBL" id="RMX56769.1"/>
    </source>
</evidence>
<accession>A0A3M6UT38</accession>
<comment type="caution">
    <text evidence="3">The sequence shown here is derived from an EMBL/GenBank/DDBJ whole genome shotgun (WGS) entry which is preliminary data.</text>
</comment>
<keyword evidence="4" id="KW-1185">Reference proteome</keyword>
<dbReference type="PROSITE" id="PS01186">
    <property type="entry name" value="EGF_2"/>
    <property type="match status" value="1"/>
</dbReference>